<organism evidence="3 4">
    <name type="scientific">Mycena rosella</name>
    <name type="common">Pink bonnet</name>
    <name type="synonym">Agaricus rosellus</name>
    <dbReference type="NCBI Taxonomy" id="1033263"/>
    <lineage>
        <taxon>Eukaryota</taxon>
        <taxon>Fungi</taxon>
        <taxon>Dikarya</taxon>
        <taxon>Basidiomycota</taxon>
        <taxon>Agaricomycotina</taxon>
        <taxon>Agaricomycetes</taxon>
        <taxon>Agaricomycetidae</taxon>
        <taxon>Agaricales</taxon>
        <taxon>Marasmiineae</taxon>
        <taxon>Mycenaceae</taxon>
        <taxon>Mycena</taxon>
    </lineage>
</organism>
<dbReference type="PANTHER" id="PTHR42680">
    <property type="entry name" value="DCTP DEAMINASE"/>
    <property type="match status" value="1"/>
</dbReference>
<evidence type="ECO:0000256" key="2">
    <source>
        <dbReference type="ARBA" id="ARBA00023080"/>
    </source>
</evidence>
<dbReference type="GO" id="GO:0006229">
    <property type="term" value="P:dUTP biosynthetic process"/>
    <property type="evidence" value="ECO:0007669"/>
    <property type="project" value="InterPro"/>
</dbReference>
<dbReference type="AlphaFoldDB" id="A0AAD7DZ57"/>
<keyword evidence="2" id="KW-0546">Nucleotide metabolism</keyword>
<accession>A0AAD7DZ57</accession>
<dbReference type="GO" id="GO:0008829">
    <property type="term" value="F:dCTP deaminase activity"/>
    <property type="evidence" value="ECO:0007669"/>
    <property type="project" value="InterPro"/>
</dbReference>
<dbReference type="InterPro" id="IPR036157">
    <property type="entry name" value="dUTPase-like_sf"/>
</dbReference>
<dbReference type="PANTHER" id="PTHR42680:SF3">
    <property type="entry name" value="DCTP DEAMINASE"/>
    <property type="match status" value="1"/>
</dbReference>
<dbReference type="Pfam" id="PF22769">
    <property type="entry name" value="DCD"/>
    <property type="match status" value="1"/>
</dbReference>
<dbReference type="NCBIfam" id="NF002598">
    <property type="entry name" value="PRK02253.1"/>
    <property type="match status" value="1"/>
</dbReference>
<gene>
    <name evidence="3" type="ORF">B0H17DRAFT_923336</name>
</gene>
<keyword evidence="4" id="KW-1185">Reference proteome</keyword>
<dbReference type="Gene3D" id="2.70.40.10">
    <property type="match status" value="1"/>
</dbReference>
<dbReference type="InterPro" id="IPR033704">
    <property type="entry name" value="dUTPase_trimeric"/>
</dbReference>
<sequence length="163" mass="17849">MILPGHVTVARGIIRGVQSHHLQVQPCGVDLTLLRISRWTSMGVVDFENLLRKKATTEELPFIKDSLHLDPGAYLVQFAETVSTPDDTMGQIYVRSSLFRSGATIHAGLMDAGYSGSVGALLQVLNPYGIQLHRGARLAQLVFHEMKEKVNGYSGIYQGAETV</sequence>
<evidence type="ECO:0000313" key="3">
    <source>
        <dbReference type="EMBL" id="KAJ7702386.1"/>
    </source>
</evidence>
<reference evidence="3" key="1">
    <citation type="submission" date="2023-03" db="EMBL/GenBank/DDBJ databases">
        <title>Massive genome expansion in bonnet fungi (Mycena s.s.) driven by repeated elements and novel gene families across ecological guilds.</title>
        <authorList>
            <consortium name="Lawrence Berkeley National Laboratory"/>
            <person name="Harder C.B."/>
            <person name="Miyauchi S."/>
            <person name="Viragh M."/>
            <person name="Kuo A."/>
            <person name="Thoen E."/>
            <person name="Andreopoulos B."/>
            <person name="Lu D."/>
            <person name="Skrede I."/>
            <person name="Drula E."/>
            <person name="Henrissat B."/>
            <person name="Morin E."/>
            <person name="Kohler A."/>
            <person name="Barry K."/>
            <person name="LaButti K."/>
            <person name="Morin E."/>
            <person name="Salamov A."/>
            <person name="Lipzen A."/>
            <person name="Mereny Z."/>
            <person name="Hegedus B."/>
            <person name="Baldrian P."/>
            <person name="Stursova M."/>
            <person name="Weitz H."/>
            <person name="Taylor A."/>
            <person name="Grigoriev I.V."/>
            <person name="Nagy L.G."/>
            <person name="Martin F."/>
            <person name="Kauserud H."/>
        </authorList>
    </citation>
    <scope>NUCLEOTIDE SEQUENCE</scope>
    <source>
        <strain evidence="3">CBHHK067</strain>
    </source>
</reference>
<dbReference type="Proteomes" id="UP001221757">
    <property type="component" value="Unassembled WGS sequence"/>
</dbReference>
<evidence type="ECO:0000256" key="1">
    <source>
        <dbReference type="ARBA" id="ARBA00022801"/>
    </source>
</evidence>
<keyword evidence="1" id="KW-0378">Hydrolase</keyword>
<dbReference type="SUPFAM" id="SSF51283">
    <property type="entry name" value="dUTPase-like"/>
    <property type="match status" value="1"/>
</dbReference>
<dbReference type="CDD" id="cd07557">
    <property type="entry name" value="trimeric_dUTPase"/>
    <property type="match status" value="1"/>
</dbReference>
<proteinExistence type="predicted"/>
<dbReference type="EMBL" id="JARKIE010000015">
    <property type="protein sequence ID" value="KAJ7702386.1"/>
    <property type="molecule type" value="Genomic_DNA"/>
</dbReference>
<protein>
    <submittedName>
        <fullName evidence="3">Deoxyuridine 5'-triphosphate nucleotidohydrolase</fullName>
    </submittedName>
</protein>
<name>A0AAD7DZ57_MYCRO</name>
<evidence type="ECO:0000313" key="4">
    <source>
        <dbReference type="Proteomes" id="UP001221757"/>
    </source>
</evidence>
<dbReference type="InterPro" id="IPR011962">
    <property type="entry name" value="dCTP_deaminase"/>
</dbReference>
<comment type="caution">
    <text evidence="3">The sequence shown here is derived from an EMBL/GenBank/DDBJ whole genome shotgun (WGS) entry which is preliminary data.</text>
</comment>